<dbReference type="InterPro" id="IPR036412">
    <property type="entry name" value="HAD-like_sf"/>
</dbReference>
<dbReference type="EMBL" id="LZJS01000133">
    <property type="protein sequence ID" value="OBH55845.1"/>
    <property type="molecule type" value="Genomic_DNA"/>
</dbReference>
<protein>
    <submittedName>
        <fullName evidence="3">Haloacid dehalogenase, type II</fullName>
    </submittedName>
</protein>
<dbReference type="NCBIfam" id="TIGR01428">
    <property type="entry name" value="HAD_type_II"/>
    <property type="match status" value="1"/>
</dbReference>
<dbReference type="Pfam" id="PF00702">
    <property type="entry name" value="Hydrolase"/>
    <property type="match status" value="1"/>
</dbReference>
<dbReference type="Proteomes" id="UP000093861">
    <property type="component" value="Unassembled WGS sequence"/>
</dbReference>
<comment type="caution">
    <text evidence="3">The sequence shown here is derived from an EMBL/GenBank/DDBJ whole genome shotgun (WGS) entry which is preliminary data.</text>
</comment>
<dbReference type="InterPro" id="IPR006439">
    <property type="entry name" value="HAD-SF_hydro_IA"/>
</dbReference>
<evidence type="ECO:0000313" key="3">
    <source>
        <dbReference type="EMBL" id="OBH55845.1"/>
    </source>
</evidence>
<dbReference type="PANTHER" id="PTHR43316:SF3">
    <property type="entry name" value="HALOACID DEHALOGENASE, TYPE II (AFU_ORTHOLOGUE AFUA_2G07750)-RELATED"/>
    <property type="match status" value="1"/>
</dbReference>
<dbReference type="PANTHER" id="PTHR43316">
    <property type="entry name" value="HYDROLASE, HALOACID DELAHOGENASE-RELATED"/>
    <property type="match status" value="1"/>
</dbReference>
<keyword evidence="2" id="KW-0378">Hydrolase</keyword>
<name>A0A1A2RVS6_9MYCO</name>
<dbReference type="InterPro" id="IPR023214">
    <property type="entry name" value="HAD_sf"/>
</dbReference>
<organism evidence="3 4">
    <name type="scientific">Mycobacterium colombiense</name>
    <dbReference type="NCBI Taxonomy" id="339268"/>
    <lineage>
        <taxon>Bacteria</taxon>
        <taxon>Bacillati</taxon>
        <taxon>Actinomycetota</taxon>
        <taxon>Actinomycetes</taxon>
        <taxon>Mycobacteriales</taxon>
        <taxon>Mycobacteriaceae</taxon>
        <taxon>Mycobacterium</taxon>
        <taxon>Mycobacterium avium complex (MAC)</taxon>
    </lineage>
</organism>
<accession>A0A1A2RVS6</accession>
<dbReference type="InterPro" id="IPR023198">
    <property type="entry name" value="PGP-like_dom2"/>
</dbReference>
<dbReference type="SUPFAM" id="SSF56784">
    <property type="entry name" value="HAD-like"/>
    <property type="match status" value="1"/>
</dbReference>
<evidence type="ECO:0000313" key="4">
    <source>
        <dbReference type="Proteomes" id="UP000093861"/>
    </source>
</evidence>
<gene>
    <name evidence="3" type="ORF">A5685_10415</name>
</gene>
<dbReference type="InterPro" id="IPR051540">
    <property type="entry name" value="S-2-haloacid_dehalogenase"/>
</dbReference>
<comment type="similarity">
    <text evidence="1">Belongs to the HAD-like hydrolase superfamily. S-2-haloalkanoic acid dehalogenase family.</text>
</comment>
<sequence>MTEYRSPSTGRAVRAVLFDTFGTVVDWRSGIAASVGDFAHRHHLSLDAGAFALEWRGRYLPSMAEVRSGRREFVSLDVLHRENLLASFEKFGVAAESLPGGEVDELARSWRWLPPWPDSVEGIEAMKRYVIVGPLSNGNTGLLVDMAKYAGLPWDVVLGSDVSKAFKPDPRAYRSPARMLGLEPGEVMLVAAHPSDLEAAQDSGLATGYVARPEEYGPGGPTDPAPPGAWDVSGASLIELATLLFGAAGQR</sequence>
<dbReference type="RefSeq" id="WP_064953576.1">
    <property type="nucleotide sequence ID" value="NZ_LZJS01000133.1"/>
</dbReference>
<proteinExistence type="inferred from homology"/>
<reference evidence="3 4" key="1">
    <citation type="submission" date="2016-06" db="EMBL/GenBank/DDBJ databases">
        <authorList>
            <person name="Kjaerup R.B."/>
            <person name="Dalgaard T.S."/>
            <person name="Juul-Madsen H.R."/>
        </authorList>
    </citation>
    <scope>NUCLEOTIDE SEQUENCE [LARGE SCALE GENOMIC DNA]</scope>
    <source>
        <strain evidence="3 4">E2464</strain>
    </source>
</reference>
<evidence type="ECO:0000256" key="2">
    <source>
        <dbReference type="ARBA" id="ARBA00022801"/>
    </source>
</evidence>
<dbReference type="GO" id="GO:0019120">
    <property type="term" value="F:hydrolase activity, acting on acid halide bonds, in C-halide compounds"/>
    <property type="evidence" value="ECO:0007669"/>
    <property type="project" value="InterPro"/>
</dbReference>
<evidence type="ECO:0000256" key="1">
    <source>
        <dbReference type="ARBA" id="ARBA00008106"/>
    </source>
</evidence>
<dbReference type="InterPro" id="IPR006328">
    <property type="entry name" value="2-HAD"/>
</dbReference>
<dbReference type="AlphaFoldDB" id="A0A1A2RVS6"/>
<dbReference type="Gene3D" id="1.10.150.240">
    <property type="entry name" value="Putative phosphatase, domain 2"/>
    <property type="match status" value="1"/>
</dbReference>
<dbReference type="Gene3D" id="3.40.50.1000">
    <property type="entry name" value="HAD superfamily/HAD-like"/>
    <property type="match status" value="1"/>
</dbReference>
<dbReference type="NCBIfam" id="TIGR01493">
    <property type="entry name" value="HAD-SF-IA-v2"/>
    <property type="match status" value="1"/>
</dbReference>
<dbReference type="PRINTS" id="PR00413">
    <property type="entry name" value="HADHALOGNASE"/>
</dbReference>